<dbReference type="EMBL" id="BAAARN010000001">
    <property type="protein sequence ID" value="GAA2731499.1"/>
    <property type="molecule type" value="Genomic_DNA"/>
</dbReference>
<feature type="domain" description="Uracil-DNA glycosylase-like" evidence="2">
    <location>
        <begin position="56"/>
        <end position="190"/>
    </location>
</feature>
<dbReference type="CDD" id="cd10035">
    <property type="entry name" value="UDG_like"/>
    <property type="match status" value="1"/>
</dbReference>
<evidence type="ECO:0000313" key="4">
    <source>
        <dbReference type="Proteomes" id="UP001501326"/>
    </source>
</evidence>
<comment type="caution">
    <text evidence="3">The sequence shown here is derived from an EMBL/GenBank/DDBJ whole genome shotgun (WGS) entry which is preliminary data.</text>
</comment>
<reference evidence="3 4" key="1">
    <citation type="journal article" date="2019" name="Int. J. Syst. Evol. Microbiol.">
        <title>The Global Catalogue of Microorganisms (GCM) 10K type strain sequencing project: providing services to taxonomists for standard genome sequencing and annotation.</title>
        <authorList>
            <consortium name="The Broad Institute Genomics Platform"/>
            <consortium name="The Broad Institute Genome Sequencing Center for Infectious Disease"/>
            <person name="Wu L."/>
            <person name="Ma J."/>
        </authorList>
    </citation>
    <scope>NUCLEOTIDE SEQUENCE [LARGE SCALE GENOMIC DNA]</scope>
    <source>
        <strain evidence="3 4">JCM 16378</strain>
    </source>
</reference>
<accession>A0ABN3UGI5</accession>
<dbReference type="Pfam" id="PF03167">
    <property type="entry name" value="UDG"/>
    <property type="match status" value="1"/>
</dbReference>
<dbReference type="SUPFAM" id="SSF52141">
    <property type="entry name" value="Uracil-DNA glycosylase-like"/>
    <property type="match status" value="1"/>
</dbReference>
<feature type="region of interest" description="Disordered" evidence="1">
    <location>
        <begin position="1"/>
        <end position="21"/>
    </location>
</feature>
<sequence>MHHDPGEHPEPAGKRAHVRDHPVGPLNELVEQWRLDGANGTRFVPWFDPAGAGTKAQVLLLMESPGPQTVAVGDLGFSSLDNEDPTTQKVRRAMTLSRLDPAHCLRWNVIPWALLGPDGRRRSPRVDDLEDARPALTTLVSGLPFLKVVVTFGGAALEGWMRYLTLTDTPVLVPTLAVPHPSPANGHRRHEAFLRTTFALDRAADLCR</sequence>
<gene>
    <name evidence="3" type="ORF">GCM10009867_05270</name>
</gene>
<name>A0ABN3UGI5_9MICO</name>
<dbReference type="RefSeq" id="WP_056914740.1">
    <property type="nucleotide sequence ID" value="NZ_BAAARN010000001.1"/>
</dbReference>
<dbReference type="Gene3D" id="3.40.470.10">
    <property type="entry name" value="Uracil-DNA glycosylase-like domain"/>
    <property type="match status" value="1"/>
</dbReference>
<dbReference type="InterPro" id="IPR005122">
    <property type="entry name" value="Uracil-DNA_glycosylase-like"/>
</dbReference>
<feature type="compositionally biased region" description="Basic and acidic residues" evidence="1">
    <location>
        <begin position="1"/>
        <end position="13"/>
    </location>
</feature>
<proteinExistence type="predicted"/>
<dbReference type="Proteomes" id="UP001501326">
    <property type="component" value="Unassembled WGS sequence"/>
</dbReference>
<protein>
    <recommendedName>
        <fullName evidence="2">Uracil-DNA glycosylase-like domain-containing protein</fullName>
    </recommendedName>
</protein>
<evidence type="ECO:0000256" key="1">
    <source>
        <dbReference type="SAM" id="MobiDB-lite"/>
    </source>
</evidence>
<dbReference type="InterPro" id="IPR036895">
    <property type="entry name" value="Uracil-DNA_glycosylase-like_sf"/>
</dbReference>
<keyword evidence="4" id="KW-1185">Reference proteome</keyword>
<organism evidence="3 4">
    <name type="scientific">Pedococcus aerophilus</name>
    <dbReference type="NCBI Taxonomy" id="436356"/>
    <lineage>
        <taxon>Bacteria</taxon>
        <taxon>Bacillati</taxon>
        <taxon>Actinomycetota</taxon>
        <taxon>Actinomycetes</taxon>
        <taxon>Micrococcales</taxon>
        <taxon>Intrasporangiaceae</taxon>
        <taxon>Pedococcus</taxon>
    </lineage>
</organism>
<evidence type="ECO:0000259" key="2">
    <source>
        <dbReference type="Pfam" id="PF03167"/>
    </source>
</evidence>
<evidence type="ECO:0000313" key="3">
    <source>
        <dbReference type="EMBL" id="GAA2731499.1"/>
    </source>
</evidence>